<dbReference type="InterPro" id="IPR029061">
    <property type="entry name" value="THDP-binding"/>
</dbReference>
<proteinExistence type="inferred from homology"/>
<dbReference type="EMBL" id="MFGW01000222">
    <property type="protein sequence ID" value="OGF59126.1"/>
    <property type="molecule type" value="Genomic_DNA"/>
</dbReference>
<protein>
    <submittedName>
        <fullName evidence="5">Transketolase</fullName>
    </submittedName>
</protein>
<dbReference type="PANTHER" id="PTHR47514">
    <property type="entry name" value="TRANSKETOLASE N-TERMINAL SECTION-RELATED"/>
    <property type="match status" value="1"/>
</dbReference>
<name>A0A1F5V6U1_9BACT</name>
<dbReference type="SUPFAM" id="SSF52518">
    <property type="entry name" value="Thiamin diphosphate-binding fold (THDP-binding)"/>
    <property type="match status" value="1"/>
</dbReference>
<reference evidence="5 6" key="1">
    <citation type="journal article" date="2016" name="Nat. Commun.">
        <title>Thousands of microbial genomes shed light on interconnected biogeochemical processes in an aquifer system.</title>
        <authorList>
            <person name="Anantharaman K."/>
            <person name="Brown C.T."/>
            <person name="Hug L.A."/>
            <person name="Sharon I."/>
            <person name="Castelle C.J."/>
            <person name="Probst A.J."/>
            <person name="Thomas B.C."/>
            <person name="Singh A."/>
            <person name="Wilkins M.J."/>
            <person name="Karaoz U."/>
            <person name="Brodie E.L."/>
            <person name="Williams K.H."/>
            <person name="Hubbard S.S."/>
            <person name="Banfield J.F."/>
        </authorList>
    </citation>
    <scope>NUCLEOTIDE SEQUENCE [LARGE SCALE GENOMIC DNA]</scope>
</reference>
<evidence type="ECO:0000259" key="4">
    <source>
        <dbReference type="Pfam" id="PF00456"/>
    </source>
</evidence>
<feature type="domain" description="Transketolase N-terminal" evidence="4">
    <location>
        <begin position="14"/>
        <end position="266"/>
    </location>
</feature>
<gene>
    <name evidence="5" type="ORF">A2Y62_05905</name>
</gene>
<dbReference type="InterPro" id="IPR005474">
    <property type="entry name" value="Transketolase_N"/>
</dbReference>
<evidence type="ECO:0000313" key="6">
    <source>
        <dbReference type="Proteomes" id="UP000178943"/>
    </source>
</evidence>
<keyword evidence="3" id="KW-0786">Thiamine pyrophosphate</keyword>
<evidence type="ECO:0000256" key="1">
    <source>
        <dbReference type="ARBA" id="ARBA00001964"/>
    </source>
</evidence>
<dbReference type="AlphaFoldDB" id="A0A1F5V6U1"/>
<accession>A0A1F5V6U1</accession>
<comment type="cofactor">
    <cofactor evidence="1">
        <name>thiamine diphosphate</name>
        <dbReference type="ChEBI" id="CHEBI:58937"/>
    </cofactor>
</comment>
<evidence type="ECO:0000256" key="3">
    <source>
        <dbReference type="ARBA" id="ARBA00023052"/>
    </source>
</evidence>
<evidence type="ECO:0000313" key="5">
    <source>
        <dbReference type="EMBL" id="OGF59126.1"/>
    </source>
</evidence>
<comment type="caution">
    <text evidence="5">The sequence shown here is derived from an EMBL/GenBank/DDBJ whole genome shotgun (WGS) entry which is preliminary data.</text>
</comment>
<dbReference type="PANTHER" id="PTHR47514:SF1">
    <property type="entry name" value="TRANSKETOLASE N-TERMINAL SECTION-RELATED"/>
    <property type="match status" value="1"/>
</dbReference>
<dbReference type="STRING" id="1817863.A2Y62_05905"/>
<dbReference type="Gene3D" id="3.40.50.970">
    <property type="match status" value="1"/>
</dbReference>
<dbReference type="CDD" id="cd02012">
    <property type="entry name" value="TPP_TK"/>
    <property type="match status" value="1"/>
</dbReference>
<dbReference type="Proteomes" id="UP000178943">
    <property type="component" value="Unassembled WGS sequence"/>
</dbReference>
<dbReference type="Pfam" id="PF00456">
    <property type="entry name" value="Transketolase_N"/>
    <property type="match status" value="1"/>
</dbReference>
<comment type="similarity">
    <text evidence="2">Belongs to the transketolase family.</text>
</comment>
<sequence>MNNNKDLIQDLEERAKIIRRHVVKVIHDAGVGHPGGSLSAVDILTVLYFHTLRIDPDNPNWEDRDRFILSKGHASSALYSTLAERGFFSTDLLSTFGRINSRLQVHPDMRKLPGIEASTGALGQGLSIAIGMALGARLDKKDLQIYVLLGDGEIQEGQIWEAAMSAAHYKVDSLTAILDYNGVQLMGPVSAIMEVAPVKEKWVAFGWNVIEIDGHSIKEIINSFDQARAFKGKPTIILANTVKGKGCSFMEGKCEWHGKTPSNEELCRALSELE</sequence>
<organism evidence="5 6">
    <name type="scientific">Candidatus Fischerbacteria bacterium RBG_13_37_8</name>
    <dbReference type="NCBI Taxonomy" id="1817863"/>
    <lineage>
        <taxon>Bacteria</taxon>
        <taxon>Candidatus Fischeribacteriota</taxon>
    </lineage>
</organism>
<evidence type="ECO:0000256" key="2">
    <source>
        <dbReference type="ARBA" id="ARBA00007131"/>
    </source>
</evidence>